<dbReference type="PANTHER" id="PTHR43212:SF3">
    <property type="entry name" value="QUERCETIN 2,3-DIOXYGENASE"/>
    <property type="match status" value="1"/>
</dbReference>
<dbReference type="Pfam" id="PF02678">
    <property type="entry name" value="Pirin"/>
    <property type="match status" value="1"/>
</dbReference>
<dbReference type="PANTHER" id="PTHR43212">
    <property type="entry name" value="QUERCETIN 2,3-DIOXYGENASE"/>
    <property type="match status" value="1"/>
</dbReference>
<evidence type="ECO:0000256" key="2">
    <source>
        <dbReference type="RuleBase" id="RU003457"/>
    </source>
</evidence>
<dbReference type="InterPro" id="IPR014710">
    <property type="entry name" value="RmlC-like_jellyroll"/>
</dbReference>
<evidence type="ECO:0000259" key="4">
    <source>
        <dbReference type="Pfam" id="PF17954"/>
    </source>
</evidence>
<dbReference type="CDD" id="cd02910">
    <property type="entry name" value="cupin_Yhhw_N"/>
    <property type="match status" value="1"/>
</dbReference>
<organism evidence="5 6">
    <name type="scientific">Kribbella alba</name>
    <dbReference type="NCBI Taxonomy" id="190197"/>
    <lineage>
        <taxon>Bacteria</taxon>
        <taxon>Bacillati</taxon>
        <taxon>Actinomycetota</taxon>
        <taxon>Actinomycetes</taxon>
        <taxon>Propionibacteriales</taxon>
        <taxon>Kribbellaceae</taxon>
        <taxon>Kribbella</taxon>
    </lineage>
</organism>
<dbReference type="Gene3D" id="2.60.120.10">
    <property type="entry name" value="Jelly Rolls"/>
    <property type="match status" value="2"/>
</dbReference>
<dbReference type="PIRSF" id="PIRSF006232">
    <property type="entry name" value="Pirin"/>
    <property type="match status" value="1"/>
</dbReference>
<dbReference type="RefSeq" id="WP_344111796.1">
    <property type="nucleotide sequence ID" value="NZ_BAAANE010000004.1"/>
</dbReference>
<sequence>MSVDIRRADDRFRTTTGWLDSHHSFSFGPYYDPANVGFGLLMVHNDEVVAPGTGFDTHPHQNLEIVTWVLRGALVHQDSEGHSGIVYPGLAQRMSAGSGIQHSEKNDAGEPVRYVQMWVRPDQLDLAPSYQQAEVNDALAAGELVPIASGLPKHATTGAIRINQEQAGLYAARLLPGASVHLPQAPHVHLFVALGTISLEGAGTLGTADAARLLACEGPRLTAGQQGAEVLVWEMRA</sequence>
<feature type="domain" description="Quercetin 2,3-dioxygenase C-terminal cupin" evidence="4">
    <location>
        <begin position="154"/>
        <end position="235"/>
    </location>
</feature>
<evidence type="ECO:0000256" key="1">
    <source>
        <dbReference type="ARBA" id="ARBA00008416"/>
    </source>
</evidence>
<evidence type="ECO:0000259" key="3">
    <source>
        <dbReference type="Pfam" id="PF02678"/>
    </source>
</evidence>
<dbReference type="Proteomes" id="UP001501319">
    <property type="component" value="Unassembled WGS sequence"/>
</dbReference>
<comment type="caution">
    <text evidence="5">The sequence shown here is derived from an EMBL/GenBank/DDBJ whole genome shotgun (WGS) entry which is preliminary data.</text>
</comment>
<dbReference type="SUPFAM" id="SSF51182">
    <property type="entry name" value="RmlC-like cupins"/>
    <property type="match status" value="1"/>
</dbReference>
<keyword evidence="6" id="KW-1185">Reference proteome</keyword>
<dbReference type="InterPro" id="IPR011051">
    <property type="entry name" value="RmlC_Cupin_sf"/>
</dbReference>
<dbReference type="InterPro" id="IPR041602">
    <property type="entry name" value="Quercetinase_C"/>
</dbReference>
<feature type="domain" description="Pirin N-terminal" evidence="3">
    <location>
        <begin position="12"/>
        <end position="119"/>
    </location>
</feature>
<gene>
    <name evidence="5" type="ORF">GCM10009744_29010</name>
</gene>
<comment type="similarity">
    <text evidence="1 2">Belongs to the pirin family.</text>
</comment>
<name>A0ABN2FC30_9ACTN</name>
<reference evidence="5 6" key="1">
    <citation type="journal article" date="2019" name="Int. J. Syst. Evol. Microbiol.">
        <title>The Global Catalogue of Microorganisms (GCM) 10K type strain sequencing project: providing services to taxonomists for standard genome sequencing and annotation.</title>
        <authorList>
            <consortium name="The Broad Institute Genomics Platform"/>
            <consortium name="The Broad Institute Genome Sequencing Center for Infectious Disease"/>
            <person name="Wu L."/>
            <person name="Ma J."/>
        </authorList>
    </citation>
    <scope>NUCLEOTIDE SEQUENCE [LARGE SCALE GENOMIC DNA]</scope>
    <source>
        <strain evidence="5 6">JCM 14306</strain>
    </source>
</reference>
<accession>A0ABN2FC30</accession>
<proteinExistence type="inferred from homology"/>
<dbReference type="InterPro" id="IPR003829">
    <property type="entry name" value="Pirin_N_dom"/>
</dbReference>
<dbReference type="InterPro" id="IPR012093">
    <property type="entry name" value="Pirin"/>
</dbReference>
<evidence type="ECO:0000313" key="6">
    <source>
        <dbReference type="Proteomes" id="UP001501319"/>
    </source>
</evidence>
<dbReference type="Pfam" id="PF17954">
    <property type="entry name" value="Pirin_C_2"/>
    <property type="match status" value="1"/>
</dbReference>
<dbReference type="EMBL" id="BAAANE010000004">
    <property type="protein sequence ID" value="GAA1637891.1"/>
    <property type="molecule type" value="Genomic_DNA"/>
</dbReference>
<evidence type="ECO:0000313" key="5">
    <source>
        <dbReference type="EMBL" id="GAA1637891.1"/>
    </source>
</evidence>
<protein>
    <submittedName>
        <fullName evidence="5">Pirin-like bicupin family protein</fullName>
    </submittedName>
</protein>